<feature type="transmembrane region" description="Helical" evidence="1">
    <location>
        <begin position="196"/>
        <end position="212"/>
    </location>
</feature>
<name>A0A2H0KLS8_9BACT</name>
<reference evidence="2 3" key="1">
    <citation type="submission" date="2017-09" db="EMBL/GenBank/DDBJ databases">
        <title>Depth-based differentiation of microbial function through sediment-hosted aquifers and enrichment of novel symbionts in the deep terrestrial subsurface.</title>
        <authorList>
            <person name="Probst A.J."/>
            <person name="Ladd B."/>
            <person name="Jarett J.K."/>
            <person name="Geller-Mcgrath D.E."/>
            <person name="Sieber C.M."/>
            <person name="Emerson J.B."/>
            <person name="Anantharaman K."/>
            <person name="Thomas B.C."/>
            <person name="Malmstrom R."/>
            <person name="Stieglmeier M."/>
            <person name="Klingl A."/>
            <person name="Woyke T."/>
            <person name="Ryan C.M."/>
            <person name="Banfield J.F."/>
        </authorList>
    </citation>
    <scope>NUCLEOTIDE SEQUENCE [LARGE SCALE GENOMIC DNA]</scope>
    <source>
        <strain evidence="2">CG11_big_fil_rev_8_21_14_0_20_35_14</strain>
    </source>
</reference>
<protein>
    <recommendedName>
        <fullName evidence="4">DUF2079 domain-containing protein</fullName>
    </recommendedName>
</protein>
<keyword evidence="1" id="KW-0472">Membrane</keyword>
<keyword evidence="1" id="KW-1133">Transmembrane helix</keyword>
<evidence type="ECO:0000256" key="1">
    <source>
        <dbReference type="SAM" id="Phobius"/>
    </source>
</evidence>
<dbReference type="EMBL" id="PCVL01000062">
    <property type="protein sequence ID" value="PIQ72220.1"/>
    <property type="molecule type" value="Genomic_DNA"/>
</dbReference>
<sequence length="474" mass="54483">MRWITYKNAVVATCLFFSLAFPLLSLLRYQHFMMGSYDLAIFDQAIWHYGRFEPPISTVRNMNILGDHFSPALILLSPFRLLWPDARILLILQAVIVSFSVYFIFQVLEKKLQNSLAAYSLSLTFYLFLGLQYALDYDFHLVSLSVLPLSLLLFGLFNEDSRAYWGGMLLVFLLKEDLAIIIFFVGIYQLVIRKKIKLGLITLLIAAGFFYLESTYLMPWFQDNPAVVKNHIDFYALGNNKGTMLITGITKPWIVLQTMVDAPEKIYTLIQTHLPFGFLPLFSPFYLLTALPIWLERLLSATQARWLFEQYYGISLTPFLVIATGQTLKALSKRVTFKIWQLPSIIWMTLVIFFLSLTVAVIKHAPITRLIHSTYYHISTVEASMNQAVSLIPPLSSVSAQQPFVSHLSGRSEIYWFPEHINEVKYVLVVNSRPATPLNDTERGAYITVLLKDKTKVLVYENNGVYLFRNSQKK</sequence>
<dbReference type="AlphaFoldDB" id="A0A2H0KLS8"/>
<keyword evidence="1" id="KW-0812">Transmembrane</keyword>
<feature type="transmembrane region" description="Helical" evidence="1">
    <location>
        <begin position="86"/>
        <end position="105"/>
    </location>
</feature>
<feature type="transmembrane region" description="Helical" evidence="1">
    <location>
        <begin position="117"/>
        <end position="135"/>
    </location>
</feature>
<evidence type="ECO:0000313" key="2">
    <source>
        <dbReference type="EMBL" id="PIQ72220.1"/>
    </source>
</evidence>
<dbReference type="Pfam" id="PF09852">
    <property type="entry name" value="DUF2079"/>
    <property type="match status" value="1"/>
</dbReference>
<gene>
    <name evidence="2" type="ORF">COV86_04130</name>
</gene>
<dbReference type="InterPro" id="IPR018650">
    <property type="entry name" value="STSV1_Orf64"/>
</dbReference>
<accession>A0A2H0KLS8</accession>
<feature type="transmembrane region" description="Helical" evidence="1">
    <location>
        <begin position="274"/>
        <end position="295"/>
    </location>
</feature>
<comment type="caution">
    <text evidence="2">The sequence shown here is derived from an EMBL/GenBank/DDBJ whole genome shotgun (WGS) entry which is preliminary data.</text>
</comment>
<feature type="transmembrane region" description="Helical" evidence="1">
    <location>
        <begin position="169"/>
        <end position="190"/>
    </location>
</feature>
<evidence type="ECO:0008006" key="4">
    <source>
        <dbReference type="Google" id="ProtNLM"/>
    </source>
</evidence>
<dbReference type="Proteomes" id="UP000229570">
    <property type="component" value="Unassembled WGS sequence"/>
</dbReference>
<feature type="transmembrane region" description="Helical" evidence="1">
    <location>
        <begin position="340"/>
        <end position="362"/>
    </location>
</feature>
<evidence type="ECO:0000313" key="3">
    <source>
        <dbReference type="Proteomes" id="UP000229570"/>
    </source>
</evidence>
<proteinExistence type="predicted"/>
<feature type="transmembrane region" description="Helical" evidence="1">
    <location>
        <begin position="310"/>
        <end position="328"/>
    </location>
</feature>
<organism evidence="2 3">
    <name type="scientific">Candidatus Roizmanbacteria bacterium CG11_big_fil_rev_8_21_14_0_20_35_14</name>
    <dbReference type="NCBI Taxonomy" id="1974855"/>
    <lineage>
        <taxon>Bacteria</taxon>
        <taxon>Candidatus Roizmaniibacteriota</taxon>
    </lineage>
</organism>